<gene>
    <name evidence="1" type="ORF">LAUMK13_04672</name>
</gene>
<dbReference type="EMBL" id="UPHQ01000250">
    <property type="protein sequence ID" value="VBA43730.1"/>
    <property type="molecule type" value="Genomic_DNA"/>
</dbReference>
<dbReference type="Proteomes" id="UP000267289">
    <property type="component" value="Unassembled WGS sequence"/>
</dbReference>
<organism evidence="1 2">
    <name type="scientific">Mycobacterium innocens</name>
    <dbReference type="NCBI Taxonomy" id="2341083"/>
    <lineage>
        <taxon>Bacteria</taxon>
        <taxon>Bacillati</taxon>
        <taxon>Actinomycetota</taxon>
        <taxon>Actinomycetes</taxon>
        <taxon>Mycobacteriales</taxon>
        <taxon>Mycobacteriaceae</taxon>
        <taxon>Mycobacterium</taxon>
    </lineage>
</organism>
<reference evidence="1 2" key="1">
    <citation type="submission" date="2018-09" db="EMBL/GenBank/DDBJ databases">
        <authorList>
            <person name="Tagini F."/>
        </authorList>
    </citation>
    <scope>NUCLEOTIDE SEQUENCE [LARGE SCALE GENOMIC DNA]</scope>
    <source>
        <strain evidence="1 2">MK13</strain>
    </source>
</reference>
<keyword evidence="2" id="KW-1185">Reference proteome</keyword>
<sequence length="67" mass="6556">MAAETWSPAALTTAVVEAAAAAFHAASEAPIRPTSAAATATTCGTTSTCDIGHLAAAPGIVDLNPYQ</sequence>
<accession>A0A498QJE0</accession>
<evidence type="ECO:0000313" key="2">
    <source>
        <dbReference type="Proteomes" id="UP000267289"/>
    </source>
</evidence>
<proteinExistence type="predicted"/>
<evidence type="ECO:0000313" key="1">
    <source>
        <dbReference type="EMBL" id="VBA43730.1"/>
    </source>
</evidence>
<name>A0A498QJE0_9MYCO</name>
<dbReference type="RefSeq" id="WP_075541087.1">
    <property type="nucleotide sequence ID" value="NZ_UPHQ01000250.1"/>
</dbReference>
<dbReference type="AlphaFoldDB" id="A0A498QJE0"/>
<protein>
    <submittedName>
        <fullName evidence="1">Uncharacterized protein</fullName>
    </submittedName>
</protein>